<proteinExistence type="predicted"/>
<reference evidence="1" key="1">
    <citation type="submission" date="2011-04" db="EMBL/GenBank/DDBJ databases">
        <title>Evolution of plant cell wall degrading machinery underlies the functional diversity of forest fungi.</title>
        <authorList>
            <consortium name="US DOE Joint Genome Institute (JGI-PGF)"/>
            <person name="Eastwood D.C."/>
            <person name="Floudas D."/>
            <person name="Binder M."/>
            <person name="Majcherczyk A."/>
            <person name="Schneider P."/>
            <person name="Aerts A."/>
            <person name="Asiegbu F.O."/>
            <person name="Baker S.E."/>
            <person name="Barry K."/>
            <person name="Bendiksby M."/>
            <person name="Blumentritt M."/>
            <person name="Coutinho P.M."/>
            <person name="Cullen D."/>
            <person name="Cullen D."/>
            <person name="Gathman A."/>
            <person name="Goodell B."/>
            <person name="Henrissat B."/>
            <person name="Ihrmark K."/>
            <person name="Kauserud H."/>
            <person name="Kohler A."/>
            <person name="LaButti K."/>
            <person name="Lapidus A."/>
            <person name="Lavin J.L."/>
            <person name="Lee Y.-H."/>
            <person name="Lindquist E."/>
            <person name="Lilly W."/>
            <person name="Lucas S."/>
            <person name="Morin E."/>
            <person name="Murat C."/>
            <person name="Oguiza J.A."/>
            <person name="Park J."/>
            <person name="Pisabarro A.G."/>
            <person name="Riley R."/>
            <person name="Rosling A."/>
            <person name="Salamov A."/>
            <person name="Schmidt O."/>
            <person name="Schmutz J."/>
            <person name="Skrede I."/>
            <person name="Stenlid J."/>
            <person name="Wiebenga A."/>
            <person name="Xie X."/>
            <person name="Kues U."/>
            <person name="Hibbett D.S."/>
            <person name="Hoffmeister D."/>
            <person name="Hogberg N."/>
            <person name="Martin F."/>
            <person name="Grigoriev I.V."/>
            <person name="Watkinson S.C."/>
        </authorList>
    </citation>
    <scope>NUCLEOTIDE SEQUENCE</scope>
    <source>
        <strain evidence="1">S7.9</strain>
    </source>
</reference>
<protein>
    <submittedName>
        <fullName evidence="1">Uncharacterized protein</fullName>
    </submittedName>
</protein>
<dbReference type="AlphaFoldDB" id="F8NVS6"/>
<gene>
    <name evidence="1" type="ORF">SERLADRAFT_437849</name>
</gene>
<organism>
    <name type="scientific">Serpula lacrymans var. lacrymans (strain S7.9)</name>
    <name type="common">Dry rot fungus</name>
    <dbReference type="NCBI Taxonomy" id="578457"/>
    <lineage>
        <taxon>Eukaryota</taxon>
        <taxon>Fungi</taxon>
        <taxon>Dikarya</taxon>
        <taxon>Basidiomycota</taxon>
        <taxon>Agaricomycotina</taxon>
        <taxon>Agaricomycetes</taxon>
        <taxon>Agaricomycetidae</taxon>
        <taxon>Boletales</taxon>
        <taxon>Coniophorineae</taxon>
        <taxon>Serpulaceae</taxon>
        <taxon>Serpula</taxon>
    </lineage>
</organism>
<dbReference type="KEGG" id="sla:SERLADRAFT_437849"/>
<dbReference type="EMBL" id="GL945434">
    <property type="protein sequence ID" value="EGO24237.1"/>
    <property type="molecule type" value="Genomic_DNA"/>
</dbReference>
<accession>F8NVS6</accession>
<name>F8NVS6_SERL9</name>
<dbReference type="HOGENOM" id="CLU_1741684_0_0_1"/>
<dbReference type="GeneID" id="18814931"/>
<dbReference type="RefSeq" id="XP_007318256.1">
    <property type="nucleotide sequence ID" value="XM_007318194.1"/>
</dbReference>
<sequence>MAYPDQILGHFTILLGSCSDAAFLFSRGSFMNNITSSPQLLFLFPWPSGSQYPLELNLLLGGTVTDDGIVLGIISATEPGPAASFWFLICGLALRQITLPSIDSHVNADAIKIFDNNIEQEDSTYGNLFSAVLLEFLLLNIHRTEKFDTS</sequence>
<dbReference type="Proteomes" id="UP000008064">
    <property type="component" value="Unassembled WGS sequence"/>
</dbReference>
<evidence type="ECO:0000313" key="1">
    <source>
        <dbReference type="EMBL" id="EGO24237.1"/>
    </source>
</evidence>